<feature type="region of interest" description="Disordered" evidence="2">
    <location>
        <begin position="265"/>
        <end position="288"/>
    </location>
</feature>
<sequence>MEHPYWSQVLSNPLPGRVGKPRIAGLTMVIDTGIPLTWMRDLLQMAAEHIDFWKFAFASASVYPPERVMDKITICQEYGVFAYPGGTSLEIAIAQGVWQAYLERLWAGGVRAVEVSDGTIDVPPRLRREVIRTAHQMGFTVLTEVGKKAPGHHLGVQEQARMVQADLNSGADYVLIEGRACGQNTEIYDREGNVREQEVQALAEVLGPLATRLIWEAPRFAQQVYYIRTFGNRVNLGNVRPRDVVALESLRRGLQSDTLRVALGLPEAPPAPPAGGREHGLGKSGDLGVGGASGWGAAGGLTLWTDGGSHRPGERRPPRRSSS</sequence>
<reference evidence="3" key="2">
    <citation type="submission" date="2020-09" db="EMBL/GenBank/DDBJ databases">
        <authorList>
            <person name="Sun Q."/>
            <person name="Ohkuma M."/>
        </authorList>
    </citation>
    <scope>NUCLEOTIDE SEQUENCE</scope>
    <source>
        <strain evidence="3">JCM 18487</strain>
    </source>
</reference>
<evidence type="ECO:0000256" key="2">
    <source>
        <dbReference type="SAM" id="MobiDB-lite"/>
    </source>
</evidence>
<dbReference type="AlphaFoldDB" id="A0A917NI06"/>
<protein>
    <submittedName>
        <fullName evidence="3">Phosphosulfolactate synthase</fullName>
    </submittedName>
</protein>
<feature type="region of interest" description="Disordered" evidence="2">
    <location>
        <begin position="300"/>
        <end position="323"/>
    </location>
</feature>
<dbReference type="Proteomes" id="UP000637695">
    <property type="component" value="Unassembled WGS sequence"/>
</dbReference>
<evidence type="ECO:0000313" key="3">
    <source>
        <dbReference type="EMBL" id="GGJ02021.1"/>
    </source>
</evidence>
<comment type="similarity">
    <text evidence="1">Belongs to the phosphosulfolactate synthase family.</text>
</comment>
<reference evidence="3" key="1">
    <citation type="journal article" date="2014" name="Int. J. Syst. Evol. Microbiol.">
        <title>Complete genome sequence of Corynebacterium casei LMG S-19264T (=DSM 44701T), isolated from a smear-ripened cheese.</title>
        <authorList>
            <consortium name="US DOE Joint Genome Institute (JGI-PGF)"/>
            <person name="Walter F."/>
            <person name="Albersmeier A."/>
            <person name="Kalinowski J."/>
            <person name="Ruckert C."/>
        </authorList>
    </citation>
    <scope>NUCLEOTIDE SEQUENCE</scope>
    <source>
        <strain evidence="3">JCM 18487</strain>
    </source>
</reference>
<dbReference type="InterPro" id="IPR013785">
    <property type="entry name" value="Aldolase_TIM"/>
</dbReference>
<gene>
    <name evidence="3" type="ORF">GCM10010885_09080</name>
</gene>
<evidence type="ECO:0000256" key="1">
    <source>
        <dbReference type="ARBA" id="ARBA00010424"/>
    </source>
</evidence>
<dbReference type="Gene3D" id="3.20.20.70">
    <property type="entry name" value="Aldolase class I"/>
    <property type="match status" value="1"/>
</dbReference>
<name>A0A917NI06_9BACL</name>
<comment type="caution">
    <text evidence="3">The sequence shown here is derived from an EMBL/GenBank/DDBJ whole genome shotgun (WGS) entry which is preliminary data.</text>
</comment>
<dbReference type="InterPro" id="IPR036112">
    <property type="entry name" value="ComA_synth_sf"/>
</dbReference>
<proteinExistence type="inferred from homology"/>
<dbReference type="Pfam" id="PF02679">
    <property type="entry name" value="ComA"/>
    <property type="match status" value="1"/>
</dbReference>
<dbReference type="RefSeq" id="WP_188881420.1">
    <property type="nucleotide sequence ID" value="NZ_BMOY01000010.1"/>
</dbReference>
<dbReference type="EMBL" id="BMOY01000010">
    <property type="protein sequence ID" value="GGJ02021.1"/>
    <property type="molecule type" value="Genomic_DNA"/>
</dbReference>
<dbReference type="SUPFAM" id="SSF102110">
    <property type="entry name" value="(2r)-phospho-3-sulfolactate synthase ComA"/>
    <property type="match status" value="1"/>
</dbReference>
<dbReference type="InterPro" id="IPR003830">
    <property type="entry name" value="ComA_synth"/>
</dbReference>
<evidence type="ECO:0000313" key="4">
    <source>
        <dbReference type="Proteomes" id="UP000637695"/>
    </source>
</evidence>
<organism evidence="3 4">
    <name type="scientific">Alicyclobacillus cellulosilyticus</name>
    <dbReference type="NCBI Taxonomy" id="1003997"/>
    <lineage>
        <taxon>Bacteria</taxon>
        <taxon>Bacillati</taxon>
        <taxon>Bacillota</taxon>
        <taxon>Bacilli</taxon>
        <taxon>Bacillales</taxon>
        <taxon>Alicyclobacillaceae</taxon>
        <taxon>Alicyclobacillus</taxon>
    </lineage>
</organism>
<accession>A0A917NI06</accession>
<keyword evidence="4" id="KW-1185">Reference proteome</keyword>